<accession>A0ABV3D970</accession>
<dbReference type="Proteomes" id="UP001551482">
    <property type="component" value="Unassembled WGS sequence"/>
</dbReference>
<dbReference type="Pfam" id="PF22599">
    <property type="entry name" value="SecDF_P1_head"/>
    <property type="match status" value="1"/>
</dbReference>
<dbReference type="Gene3D" id="3.30.70.3400">
    <property type="match status" value="1"/>
</dbReference>
<reference evidence="3 4" key="1">
    <citation type="submission" date="2024-06" db="EMBL/GenBank/DDBJ databases">
        <title>The Natural Products Discovery Center: Release of the First 8490 Sequenced Strains for Exploring Actinobacteria Biosynthetic Diversity.</title>
        <authorList>
            <person name="Kalkreuter E."/>
            <person name="Kautsar S.A."/>
            <person name="Yang D."/>
            <person name="Bader C.D."/>
            <person name="Teijaro C.N."/>
            <person name="Fluegel L."/>
            <person name="Davis C.M."/>
            <person name="Simpson J.R."/>
            <person name="Lauterbach L."/>
            <person name="Steele A.D."/>
            <person name="Gui C."/>
            <person name="Meng S."/>
            <person name="Li G."/>
            <person name="Viehrig K."/>
            <person name="Ye F."/>
            <person name="Su P."/>
            <person name="Kiefer A.F."/>
            <person name="Nichols A."/>
            <person name="Cepeda A.J."/>
            <person name="Yan W."/>
            <person name="Fan B."/>
            <person name="Jiang Y."/>
            <person name="Adhikari A."/>
            <person name="Zheng C.-J."/>
            <person name="Schuster L."/>
            <person name="Cowan T.M."/>
            <person name="Smanski M.J."/>
            <person name="Chevrette M.G."/>
            <person name="De Carvalho L.P.S."/>
            <person name="Shen B."/>
        </authorList>
    </citation>
    <scope>NUCLEOTIDE SEQUENCE [LARGE SCALE GENOMIC DNA]</scope>
    <source>
        <strain evidence="3 4">NPDC048946</strain>
    </source>
</reference>
<feature type="compositionally biased region" description="Basic and acidic residues" evidence="1">
    <location>
        <begin position="1"/>
        <end position="11"/>
    </location>
</feature>
<keyword evidence="4" id="KW-1185">Reference proteome</keyword>
<name>A0ABV3D970_9ACTN</name>
<proteinExistence type="predicted"/>
<evidence type="ECO:0000313" key="3">
    <source>
        <dbReference type="EMBL" id="MEU8132281.1"/>
    </source>
</evidence>
<dbReference type="InterPro" id="IPR054384">
    <property type="entry name" value="SecDF_P1_head"/>
</dbReference>
<feature type="domain" description="SecDF P1 head subdomain" evidence="2">
    <location>
        <begin position="205"/>
        <end position="311"/>
    </location>
</feature>
<sequence>MDNDDSLHDSPAHPPTNRTGPRRSRLALATLALAATLAAVSACGSDDEGAPDKAFPTGGGKPTGPTVTVVLGAPTGASGADLERAREILDRRLELAGVPGTVELRDGRLVVTGAAADREVLTGIERRGRLEFRPVYAAEPVGAAAPAPPGATGSGELPGVSAELRATYAALDCSQPTAPPTTLPPADAPAAACAQDTTDGTVERFLLGPTALDGGTVQKATAEEPDEMPGQWQVTISFNSAGADKFGKLTTDLSSGSQPTDRLAVTLDGVVLIAPTVAQPLSGGTAVITGKFTRADARRIAASLQTGALPVPLTVESTT</sequence>
<dbReference type="EMBL" id="JBEZFP010000003">
    <property type="protein sequence ID" value="MEU8132281.1"/>
    <property type="molecule type" value="Genomic_DNA"/>
</dbReference>
<evidence type="ECO:0000313" key="4">
    <source>
        <dbReference type="Proteomes" id="UP001551482"/>
    </source>
</evidence>
<evidence type="ECO:0000259" key="2">
    <source>
        <dbReference type="Pfam" id="PF22599"/>
    </source>
</evidence>
<dbReference type="Gene3D" id="3.30.1360.200">
    <property type="match status" value="1"/>
</dbReference>
<dbReference type="RefSeq" id="WP_358347837.1">
    <property type="nucleotide sequence ID" value="NZ_JBEZFP010000003.1"/>
</dbReference>
<organism evidence="3 4">
    <name type="scientific">Streptodolium elevatio</name>
    <dbReference type="NCBI Taxonomy" id="3157996"/>
    <lineage>
        <taxon>Bacteria</taxon>
        <taxon>Bacillati</taxon>
        <taxon>Actinomycetota</taxon>
        <taxon>Actinomycetes</taxon>
        <taxon>Kitasatosporales</taxon>
        <taxon>Streptomycetaceae</taxon>
        <taxon>Streptodolium</taxon>
    </lineage>
</organism>
<gene>
    <name evidence="3" type="ORF">AB0C36_02105</name>
</gene>
<comment type="caution">
    <text evidence="3">The sequence shown here is derived from an EMBL/GenBank/DDBJ whole genome shotgun (WGS) entry which is preliminary data.</text>
</comment>
<protein>
    <recommendedName>
        <fullName evidence="2">SecDF P1 head subdomain domain-containing protein</fullName>
    </recommendedName>
</protein>
<evidence type="ECO:0000256" key="1">
    <source>
        <dbReference type="SAM" id="MobiDB-lite"/>
    </source>
</evidence>
<feature type="region of interest" description="Disordered" evidence="1">
    <location>
        <begin position="1"/>
        <end position="24"/>
    </location>
</feature>
<feature type="region of interest" description="Disordered" evidence="1">
    <location>
        <begin position="42"/>
        <end position="61"/>
    </location>
</feature>